<dbReference type="RefSeq" id="WP_013492034.1">
    <property type="nucleotide sequence ID" value="NC_014830.1"/>
</dbReference>
<comment type="similarity">
    <text evidence="1 9">Belongs to the peptidase S11 family.</text>
</comment>
<evidence type="ECO:0000259" key="14">
    <source>
        <dbReference type="Pfam" id="PF13231"/>
    </source>
</evidence>
<dbReference type="AlphaFoldDB" id="E6SEW1"/>
<gene>
    <name evidence="15" type="ordered locus">Intca_1200</name>
</gene>
<dbReference type="InterPro" id="IPR018044">
    <property type="entry name" value="Peptidase_S11"/>
</dbReference>
<reference evidence="15 16" key="1">
    <citation type="journal article" date="2010" name="Stand. Genomic Sci.">
        <title>Complete genome sequence of Intrasporangium calvum type strain (7 KIP).</title>
        <authorList>
            <person name="Del Rio T.G."/>
            <person name="Chertkov O."/>
            <person name="Yasawong M."/>
            <person name="Lucas S."/>
            <person name="Deshpande S."/>
            <person name="Cheng J.F."/>
            <person name="Detter C."/>
            <person name="Tapia R."/>
            <person name="Han C."/>
            <person name="Goodwin L."/>
            <person name="Pitluck S."/>
            <person name="Liolios K."/>
            <person name="Ivanova N."/>
            <person name="Mavromatis K."/>
            <person name="Pati A."/>
            <person name="Chen A."/>
            <person name="Palaniappan K."/>
            <person name="Land M."/>
            <person name="Hauser L."/>
            <person name="Chang Y.J."/>
            <person name="Jeffries C.D."/>
            <person name="Rohde M."/>
            <person name="Pukall R."/>
            <person name="Sikorski J."/>
            <person name="Goker M."/>
            <person name="Woyke T."/>
            <person name="Bristow J."/>
            <person name="Eisen J.A."/>
            <person name="Markowitz V."/>
            <person name="Hugenholtz P."/>
            <person name="Kyrpides N.C."/>
            <person name="Klenk H.P."/>
            <person name="Lapidus A."/>
        </authorList>
    </citation>
    <scope>NUCLEOTIDE SEQUENCE [LARGE SCALE GENOMIC DNA]</scope>
    <source>
        <strain evidence="16">ATCC 23552 / DSM 43043 / JCM 3097 / NBRC 12989 / 7 KIP</strain>
    </source>
</reference>
<organism evidence="15 16">
    <name type="scientific">Intrasporangium calvum (strain ATCC 23552 / DSM 43043 / JCM 3097 / NBRC 12989 / NCIMB 10167 / NRRL B-3866 / 7 KIP)</name>
    <dbReference type="NCBI Taxonomy" id="710696"/>
    <lineage>
        <taxon>Bacteria</taxon>
        <taxon>Bacillati</taxon>
        <taxon>Actinomycetota</taxon>
        <taxon>Actinomycetes</taxon>
        <taxon>Micrococcales</taxon>
        <taxon>Intrasporangiaceae</taxon>
        <taxon>Intrasporangium</taxon>
    </lineage>
</organism>
<keyword evidence="11" id="KW-0472">Membrane</keyword>
<feature type="active site" description="Proton acceptor" evidence="7">
    <location>
        <position position="156"/>
    </location>
</feature>
<feature type="compositionally biased region" description="Pro residues" evidence="10">
    <location>
        <begin position="385"/>
        <end position="402"/>
    </location>
</feature>
<feature type="active site" description="Acyl-ester intermediate" evidence="7">
    <location>
        <position position="153"/>
    </location>
</feature>
<evidence type="ECO:0000256" key="4">
    <source>
        <dbReference type="ARBA" id="ARBA00022960"/>
    </source>
</evidence>
<evidence type="ECO:0000313" key="15">
    <source>
        <dbReference type="EMBL" id="ADU47718.1"/>
    </source>
</evidence>
<dbReference type="HOGENOM" id="CLU_322327_0_0_11"/>
<feature type="transmembrane region" description="Helical" evidence="11">
    <location>
        <begin position="867"/>
        <end position="888"/>
    </location>
</feature>
<dbReference type="GO" id="GO:0009002">
    <property type="term" value="F:serine-type D-Ala-D-Ala carboxypeptidase activity"/>
    <property type="evidence" value="ECO:0007669"/>
    <property type="project" value="InterPro"/>
</dbReference>
<feature type="signal peptide" evidence="12">
    <location>
        <begin position="1"/>
        <end position="31"/>
    </location>
</feature>
<feature type="compositionally biased region" description="Pro residues" evidence="10">
    <location>
        <begin position="85"/>
        <end position="95"/>
    </location>
</feature>
<feature type="domain" description="Peptidase S11 D-alanyl-D-alanine carboxypeptidase A N-terminal" evidence="13">
    <location>
        <begin position="124"/>
        <end position="350"/>
    </location>
</feature>
<evidence type="ECO:0000256" key="3">
    <source>
        <dbReference type="ARBA" id="ARBA00022801"/>
    </source>
</evidence>
<feature type="transmembrane region" description="Helical" evidence="11">
    <location>
        <begin position="486"/>
        <end position="509"/>
    </location>
</feature>
<feature type="compositionally biased region" description="Low complexity" evidence="10">
    <location>
        <begin position="61"/>
        <end position="80"/>
    </location>
</feature>
<dbReference type="Pfam" id="PF13231">
    <property type="entry name" value="PMT_2"/>
    <property type="match status" value="1"/>
</dbReference>
<dbReference type="eggNOG" id="COG1686">
    <property type="taxonomic scope" value="Bacteria"/>
</dbReference>
<evidence type="ECO:0000313" key="16">
    <source>
        <dbReference type="Proteomes" id="UP000008914"/>
    </source>
</evidence>
<dbReference type="PANTHER" id="PTHR21581">
    <property type="entry name" value="D-ALANYL-D-ALANINE CARBOXYPEPTIDASE"/>
    <property type="match status" value="1"/>
</dbReference>
<evidence type="ECO:0000256" key="7">
    <source>
        <dbReference type="PIRSR" id="PIRSR618044-1"/>
    </source>
</evidence>
<feature type="region of interest" description="Disordered" evidence="10">
    <location>
        <begin position="55"/>
        <end position="100"/>
    </location>
</feature>
<evidence type="ECO:0000256" key="2">
    <source>
        <dbReference type="ARBA" id="ARBA00022729"/>
    </source>
</evidence>
<keyword evidence="3" id="KW-0378">Hydrolase</keyword>
<evidence type="ECO:0000256" key="12">
    <source>
        <dbReference type="SAM" id="SignalP"/>
    </source>
</evidence>
<keyword evidence="15" id="KW-0645">Protease</keyword>
<dbReference type="Pfam" id="PF00768">
    <property type="entry name" value="Peptidase_S11"/>
    <property type="match status" value="1"/>
</dbReference>
<keyword evidence="16" id="KW-1185">Reference proteome</keyword>
<dbReference type="PANTHER" id="PTHR21581:SF33">
    <property type="entry name" value="D-ALANYL-D-ALANINE CARBOXYPEPTIDASE DACB"/>
    <property type="match status" value="1"/>
</dbReference>
<keyword evidence="11" id="KW-0812">Transmembrane</keyword>
<keyword evidence="15" id="KW-0121">Carboxypeptidase</keyword>
<dbReference type="EMBL" id="CP002343">
    <property type="protein sequence ID" value="ADU47718.1"/>
    <property type="molecule type" value="Genomic_DNA"/>
</dbReference>
<feature type="transmembrane region" description="Helical" evidence="11">
    <location>
        <begin position="659"/>
        <end position="683"/>
    </location>
</feature>
<dbReference type="Gene3D" id="3.40.710.10">
    <property type="entry name" value="DD-peptidase/beta-lactamase superfamily"/>
    <property type="match status" value="1"/>
</dbReference>
<feature type="binding site" evidence="8">
    <location>
        <position position="320"/>
    </location>
    <ligand>
        <name>substrate</name>
    </ligand>
</feature>
<dbReference type="OrthoDB" id="3663940at2"/>
<keyword evidence="11" id="KW-1133">Transmembrane helix</keyword>
<keyword evidence="2 12" id="KW-0732">Signal</keyword>
<dbReference type="Proteomes" id="UP000008914">
    <property type="component" value="Chromosome"/>
</dbReference>
<dbReference type="PRINTS" id="PR00725">
    <property type="entry name" value="DADACBPTASE1"/>
</dbReference>
<dbReference type="GO" id="GO:0071555">
    <property type="term" value="P:cell wall organization"/>
    <property type="evidence" value="ECO:0007669"/>
    <property type="project" value="UniProtKB-KW"/>
</dbReference>
<evidence type="ECO:0000256" key="8">
    <source>
        <dbReference type="PIRSR" id="PIRSR618044-2"/>
    </source>
</evidence>
<feature type="domain" description="Glycosyltransferase RgtA/B/C/D-like" evidence="14">
    <location>
        <begin position="573"/>
        <end position="709"/>
    </location>
</feature>
<evidence type="ECO:0000256" key="5">
    <source>
        <dbReference type="ARBA" id="ARBA00022984"/>
    </source>
</evidence>
<feature type="transmembrane region" description="Helical" evidence="11">
    <location>
        <begin position="814"/>
        <end position="833"/>
    </location>
</feature>
<feature type="region of interest" description="Disordered" evidence="10">
    <location>
        <begin position="385"/>
        <end position="418"/>
    </location>
</feature>
<feature type="transmembrane region" description="Helical" evidence="11">
    <location>
        <begin position="695"/>
        <end position="716"/>
    </location>
</feature>
<protein>
    <submittedName>
        <fullName evidence="15">Peptidase S11 D-alanyl-D-alanine carboxypeptidase 1</fullName>
    </submittedName>
</protein>
<evidence type="ECO:0000256" key="1">
    <source>
        <dbReference type="ARBA" id="ARBA00007164"/>
    </source>
</evidence>
<dbReference type="GO" id="GO:0006508">
    <property type="term" value="P:proteolysis"/>
    <property type="evidence" value="ECO:0007669"/>
    <property type="project" value="InterPro"/>
</dbReference>
<proteinExistence type="inferred from homology"/>
<dbReference type="SUPFAM" id="SSF56601">
    <property type="entry name" value="beta-lactamase/transpeptidase-like"/>
    <property type="match status" value="1"/>
</dbReference>
<dbReference type="InterPro" id="IPR038731">
    <property type="entry name" value="RgtA/B/C-like"/>
</dbReference>
<keyword evidence="6" id="KW-0961">Cell wall biogenesis/degradation</keyword>
<feature type="transmembrane region" description="Helical" evidence="11">
    <location>
        <begin position="773"/>
        <end position="793"/>
    </location>
</feature>
<dbReference type="InterPro" id="IPR001967">
    <property type="entry name" value="Peptidase_S11_N"/>
</dbReference>
<evidence type="ECO:0000256" key="11">
    <source>
        <dbReference type="SAM" id="Phobius"/>
    </source>
</evidence>
<keyword evidence="5" id="KW-0573">Peptidoglycan synthesis</keyword>
<feature type="transmembrane region" description="Helical" evidence="11">
    <location>
        <begin position="579"/>
        <end position="600"/>
    </location>
</feature>
<dbReference type="STRING" id="710696.Intca_1200"/>
<sequence>MRSHAATMQRSLSTVGVVVTLALASPTAAIAALATRTPVAATPTPRCEEWQTVTQVPVSGSTRPTRPSSTATPRPRTSPACRNAPPAPFPHPAWDPPTVVGGPRLAATGLVADVPAGAHRPPPVPDVSYVLADLDTGEVLAAKSPHAWLRPASTLKTLTALALIPRLDPARRVLATSEHEAADGTRVGILAGNRYPVSTLFDALLLSSANDAAYLLADAAGGYEQTVSLMNETAVGLGAHDTVAVDPSGLDEDGQHSSAYDLALIGRAAMRLPTFRSYVSKRDAAFPGGTNRATGTVYRSFQIQNINELLGRYPGAIGIKPGRTNRAQHTFIGAATRAGRTLIVTQMGSTTGDWKDTAALLDWGFANADVASPVGVLVEPDAAPPPPVPAAAPPMPGTPPAPSAAANPTATLGSAQAAVPEWPVTERTAVGVATWGVTALAAAVGLGLLGLGLLVVARRHAGHRSRPSSRLRQGPTVHRLPSAHAALLPAAHAALLPAAIGAAATLLFVRFTPPGQPYDEPAHWSNVLFYARQHRMPVLGEPGTQYEAQMGPGYYAPSALIADVAGAGTGEAPFWAVRLAWVLLVPVLVVLTAQTAAALGATRHTRLSAAALVAVNPLMLAMGSTVQNDYLAIVVAAAAVLLGVRLLRRPTPSWWGHVLLGALIGLAILVKVVAVALLAAALLTQALRTDTTPRVRTAQALAVTAGVVAAAGWWFVRNLALYGDLTGAQGIASLGVSFPPMRLTSAEQAVTWLGSMVSYLFVPVEYYRNAVNAPLALEALAVGAAVALVILLARAARRRGAPVLALPRRVRRDPVRLLIVSVLVMTVAAYLVYALAVAWIAARLLFLAAPVGAVVIAMAARDRTGRAIVAGLLTAFVIADVWLLISLARLPRAEYWIF</sequence>
<evidence type="ECO:0000256" key="6">
    <source>
        <dbReference type="ARBA" id="ARBA00023316"/>
    </source>
</evidence>
<feature type="transmembrane region" description="Helical" evidence="11">
    <location>
        <begin position="435"/>
        <end position="457"/>
    </location>
</feature>
<dbReference type="KEGG" id="ica:Intca_1200"/>
<dbReference type="InterPro" id="IPR012338">
    <property type="entry name" value="Beta-lactam/transpept-like"/>
</dbReference>
<feature type="transmembrane region" description="Helical" evidence="11">
    <location>
        <begin position="839"/>
        <end position="860"/>
    </location>
</feature>
<feature type="active site" evidence="7">
    <location>
        <position position="208"/>
    </location>
</feature>
<keyword evidence="4" id="KW-0133">Cell shape</keyword>
<evidence type="ECO:0000256" key="9">
    <source>
        <dbReference type="RuleBase" id="RU004016"/>
    </source>
</evidence>
<dbReference type="GO" id="GO:0009252">
    <property type="term" value="P:peptidoglycan biosynthetic process"/>
    <property type="evidence" value="ECO:0007669"/>
    <property type="project" value="UniProtKB-KW"/>
</dbReference>
<evidence type="ECO:0000259" key="13">
    <source>
        <dbReference type="Pfam" id="PF00768"/>
    </source>
</evidence>
<feature type="chain" id="PRO_5003209094" evidence="12">
    <location>
        <begin position="32"/>
        <end position="898"/>
    </location>
</feature>
<accession>E6SEW1</accession>
<feature type="transmembrane region" description="Helical" evidence="11">
    <location>
        <begin position="630"/>
        <end position="647"/>
    </location>
</feature>
<name>E6SEW1_INTC7</name>
<evidence type="ECO:0000256" key="10">
    <source>
        <dbReference type="SAM" id="MobiDB-lite"/>
    </source>
</evidence>
<dbReference type="GO" id="GO:0008360">
    <property type="term" value="P:regulation of cell shape"/>
    <property type="evidence" value="ECO:0007669"/>
    <property type="project" value="UniProtKB-KW"/>
</dbReference>